<reference evidence="2 3" key="1">
    <citation type="submission" date="2020-06" db="EMBL/GenBank/DDBJ databases">
        <title>Description of novel acetic acid bacteria.</title>
        <authorList>
            <person name="Sombolestani A."/>
        </authorList>
    </citation>
    <scope>NUCLEOTIDE SEQUENCE [LARGE SCALE GENOMIC DNA]</scope>
    <source>
        <strain evidence="2 3">LMG 27010</strain>
    </source>
</reference>
<comment type="caution">
    <text evidence="2">The sequence shown here is derived from an EMBL/GenBank/DDBJ whole genome shotgun (WGS) entry which is preliminary data.</text>
</comment>
<organism evidence="2 3">
    <name type="scientific">Ameyamaea chiangmaiensis</name>
    <dbReference type="NCBI Taxonomy" id="442969"/>
    <lineage>
        <taxon>Bacteria</taxon>
        <taxon>Pseudomonadati</taxon>
        <taxon>Pseudomonadota</taxon>
        <taxon>Alphaproteobacteria</taxon>
        <taxon>Acetobacterales</taxon>
        <taxon>Acetobacteraceae</taxon>
        <taxon>Ameyamaea</taxon>
    </lineage>
</organism>
<dbReference type="AlphaFoldDB" id="A0A850PHE2"/>
<accession>A0A850PHE2</accession>
<sequence>MTSASQLPEDGSVLLKLPPSRKGTSPCLGVRRTGDRTSGDRTTATDEAARALARIRALRIGGAFWRAPATVPPAFARAGWTLVSLPADADAATCLWHRAQDMAPGENLLGLAEPGADVAAITRLGGTVLRGVEPHALVDGATRIVSSGCDDAALLGVAYGRPVSLLGADGRATTLSHAQACAWLADGIVWRSPFHPGPATLSDMVQVVEDARRTWARLHDIAVWVGIAWWKRRRIREFCGSVGLDAVFRRSARGAVRAALGRGGPV</sequence>
<feature type="non-terminal residue" evidence="2">
    <location>
        <position position="266"/>
    </location>
</feature>
<protein>
    <submittedName>
        <fullName evidence="2">Uncharacterized protein</fullName>
    </submittedName>
</protein>
<evidence type="ECO:0000313" key="3">
    <source>
        <dbReference type="Proteomes" id="UP000585665"/>
    </source>
</evidence>
<dbReference type="Proteomes" id="UP000585665">
    <property type="component" value="Unassembled WGS sequence"/>
</dbReference>
<feature type="region of interest" description="Disordered" evidence="1">
    <location>
        <begin position="1"/>
        <end position="45"/>
    </location>
</feature>
<dbReference type="RefSeq" id="WP_176614546.1">
    <property type="nucleotide sequence ID" value="NZ_JABXXR010000162.1"/>
</dbReference>
<name>A0A850PHE2_9PROT</name>
<evidence type="ECO:0000256" key="1">
    <source>
        <dbReference type="SAM" id="MobiDB-lite"/>
    </source>
</evidence>
<keyword evidence="3" id="KW-1185">Reference proteome</keyword>
<proteinExistence type="predicted"/>
<dbReference type="EMBL" id="JABXXR010000162">
    <property type="protein sequence ID" value="NVN41666.1"/>
    <property type="molecule type" value="Genomic_DNA"/>
</dbReference>
<gene>
    <name evidence="2" type="ORF">HUK82_13985</name>
</gene>
<feature type="compositionally biased region" description="Basic and acidic residues" evidence="1">
    <location>
        <begin position="32"/>
        <end position="45"/>
    </location>
</feature>
<evidence type="ECO:0000313" key="2">
    <source>
        <dbReference type="EMBL" id="NVN41666.1"/>
    </source>
</evidence>